<organism evidence="2 3">
    <name type="scientific">Luteolibacter yonseiensis</name>
    <dbReference type="NCBI Taxonomy" id="1144680"/>
    <lineage>
        <taxon>Bacteria</taxon>
        <taxon>Pseudomonadati</taxon>
        <taxon>Verrucomicrobiota</taxon>
        <taxon>Verrucomicrobiia</taxon>
        <taxon>Verrucomicrobiales</taxon>
        <taxon>Verrucomicrobiaceae</taxon>
        <taxon>Luteolibacter</taxon>
    </lineage>
</organism>
<keyword evidence="1" id="KW-0472">Membrane</keyword>
<protein>
    <submittedName>
        <fullName evidence="2">Uncharacterized protein</fullName>
    </submittedName>
</protein>
<keyword evidence="1" id="KW-1133">Transmembrane helix</keyword>
<keyword evidence="1" id="KW-0812">Transmembrane</keyword>
<feature type="transmembrane region" description="Helical" evidence="1">
    <location>
        <begin position="107"/>
        <end position="129"/>
    </location>
</feature>
<gene>
    <name evidence="2" type="ORF">JIN84_08805</name>
</gene>
<sequence>MPHSRFTRYLAFGIIAAYALLLLWPDPSVYEIASHAFGAMPFLIALFTWSAVRDAPPLDDHAFHRTLPTNDARVFARTLLIHGMVLAGISLAIVAGCLLLNFGWRMISFGLAVLTMPAWTLMAACGLATSAATSSHHRKSWAYLAIFVMPLLSAAVLYRYRLQVYDETRLDYEFGNVLTMALAGAVLYPLCWWLVAVGRRRTLGLSLGMVIGSLMPWIFVSERFDGEYDAAPSYLDEEVHTKTPVRITRKADMPGEEKWVRVDDVLDVRGLRDGEFLHLSGISFAGKRADVYEIPDDPAVAAAGVYRGRLLIGRFGGEDARWGAGPVWDHLRKRIPAHETFEFWNPHQNVPAHLAFLKHGEPGPVIRDERGLFFRKPRPREWDGEKYLAEGPLKWVWAEAFHMEKVGEVGARNGGTCRLPEGGIIRFSGIFQVGTDYWIEFQNYQEDTGNGDISWLGMRHSDISGGQEPWVIAVDESGKHTFALGPWDWEVFSPILLGAIHEKLLRLGTATTPAEISRMEMLKKCRLHVFWPKRDARRWPVVKPTN</sequence>
<comment type="caution">
    <text evidence="2">The sequence shown here is derived from an EMBL/GenBank/DDBJ whole genome shotgun (WGS) entry which is preliminary data.</text>
</comment>
<keyword evidence="3" id="KW-1185">Reference proteome</keyword>
<dbReference type="Proteomes" id="UP000600139">
    <property type="component" value="Unassembled WGS sequence"/>
</dbReference>
<feature type="transmembrane region" description="Helical" evidence="1">
    <location>
        <begin position="74"/>
        <end position="101"/>
    </location>
</feature>
<evidence type="ECO:0000256" key="1">
    <source>
        <dbReference type="SAM" id="Phobius"/>
    </source>
</evidence>
<proteinExistence type="predicted"/>
<dbReference type="AlphaFoldDB" id="A0A934R2L9"/>
<dbReference type="RefSeq" id="WP_200350671.1">
    <property type="nucleotide sequence ID" value="NZ_BAABHZ010000008.1"/>
</dbReference>
<accession>A0A934R2L9</accession>
<dbReference type="EMBL" id="JAENIK010000009">
    <property type="protein sequence ID" value="MBK1815714.1"/>
    <property type="molecule type" value="Genomic_DNA"/>
</dbReference>
<feature type="transmembrane region" description="Helical" evidence="1">
    <location>
        <begin position="7"/>
        <end position="24"/>
    </location>
</feature>
<feature type="transmembrane region" description="Helical" evidence="1">
    <location>
        <begin position="174"/>
        <end position="195"/>
    </location>
</feature>
<feature type="transmembrane region" description="Helical" evidence="1">
    <location>
        <begin position="36"/>
        <end position="53"/>
    </location>
</feature>
<feature type="transmembrane region" description="Helical" evidence="1">
    <location>
        <begin position="141"/>
        <end position="162"/>
    </location>
</feature>
<feature type="transmembrane region" description="Helical" evidence="1">
    <location>
        <begin position="202"/>
        <end position="220"/>
    </location>
</feature>
<name>A0A934R2L9_9BACT</name>
<reference evidence="2" key="1">
    <citation type="submission" date="2021-01" db="EMBL/GenBank/DDBJ databases">
        <title>Modified the classification status of verrucomicrobia.</title>
        <authorList>
            <person name="Feng X."/>
        </authorList>
    </citation>
    <scope>NUCLEOTIDE SEQUENCE</scope>
    <source>
        <strain evidence="2">JCM 18052</strain>
    </source>
</reference>
<evidence type="ECO:0000313" key="2">
    <source>
        <dbReference type="EMBL" id="MBK1815714.1"/>
    </source>
</evidence>
<evidence type="ECO:0000313" key="3">
    <source>
        <dbReference type="Proteomes" id="UP000600139"/>
    </source>
</evidence>